<dbReference type="SUPFAM" id="SSF81301">
    <property type="entry name" value="Nucleotidyltransferase"/>
    <property type="match status" value="1"/>
</dbReference>
<evidence type="ECO:0000259" key="1">
    <source>
        <dbReference type="Pfam" id="PF01909"/>
    </source>
</evidence>
<dbReference type="GO" id="GO:0016740">
    <property type="term" value="F:transferase activity"/>
    <property type="evidence" value="ECO:0007669"/>
    <property type="project" value="UniProtKB-KW"/>
</dbReference>
<feature type="domain" description="Polymerase nucleotidyl transferase" evidence="1">
    <location>
        <begin position="12"/>
        <end position="55"/>
    </location>
</feature>
<dbReference type="PANTHER" id="PTHR33933:SF1">
    <property type="entry name" value="PROTEIN ADENYLYLTRANSFERASE MNTA-RELATED"/>
    <property type="match status" value="1"/>
</dbReference>
<name>A0A5C8P8Y5_9HYPH</name>
<reference evidence="2 3" key="1">
    <citation type="submission" date="2019-06" db="EMBL/GenBank/DDBJ databases">
        <title>New taxonomy in bacterial strain CC-CFT640, isolated from vineyard.</title>
        <authorList>
            <person name="Lin S.-Y."/>
            <person name="Tsai C.-F."/>
            <person name="Young C.-C."/>
        </authorList>
    </citation>
    <scope>NUCLEOTIDE SEQUENCE [LARGE SCALE GENOMIC DNA]</scope>
    <source>
        <strain evidence="2 3">CC-CFT640</strain>
    </source>
</reference>
<evidence type="ECO:0000313" key="3">
    <source>
        <dbReference type="Proteomes" id="UP000321638"/>
    </source>
</evidence>
<dbReference type="Proteomes" id="UP000321638">
    <property type="component" value="Unassembled WGS sequence"/>
</dbReference>
<dbReference type="OrthoDB" id="559450at2"/>
<dbReference type="RefSeq" id="WP_147851947.1">
    <property type="nucleotide sequence ID" value="NZ_VDUZ01000067.1"/>
</dbReference>
<keyword evidence="2" id="KW-0808">Transferase</keyword>
<sequence>MDNVIPIAAEYKRRVEAALPGRVAKVVLFGSRARGDADADSDWDVAVFLRDDVGSRELDVLADVGTALLLQTGAVIQPVPLPISRENEDSLFLRHIRRDGVLV</sequence>
<keyword evidence="3" id="KW-1185">Reference proteome</keyword>
<dbReference type="CDD" id="cd05403">
    <property type="entry name" value="NT_KNTase_like"/>
    <property type="match status" value="1"/>
</dbReference>
<dbReference type="Gene3D" id="3.30.460.10">
    <property type="entry name" value="Beta Polymerase, domain 2"/>
    <property type="match status" value="1"/>
</dbReference>
<accession>A0A5C8P8Y5</accession>
<protein>
    <submittedName>
        <fullName evidence="2">Nucleotidyltransferase domain-containing protein</fullName>
    </submittedName>
</protein>
<comment type="caution">
    <text evidence="2">The sequence shown here is derived from an EMBL/GenBank/DDBJ whole genome shotgun (WGS) entry which is preliminary data.</text>
</comment>
<dbReference type="EMBL" id="VDUZ01000067">
    <property type="protein sequence ID" value="TXL70017.1"/>
    <property type="molecule type" value="Genomic_DNA"/>
</dbReference>
<dbReference type="PANTHER" id="PTHR33933">
    <property type="entry name" value="NUCLEOTIDYLTRANSFERASE"/>
    <property type="match status" value="1"/>
</dbReference>
<dbReference type="AlphaFoldDB" id="A0A5C8P8Y5"/>
<organism evidence="2 3">
    <name type="scientific">Vineibacter terrae</name>
    <dbReference type="NCBI Taxonomy" id="2586908"/>
    <lineage>
        <taxon>Bacteria</taxon>
        <taxon>Pseudomonadati</taxon>
        <taxon>Pseudomonadota</taxon>
        <taxon>Alphaproteobacteria</taxon>
        <taxon>Hyphomicrobiales</taxon>
        <taxon>Vineibacter</taxon>
    </lineage>
</organism>
<dbReference type="InterPro" id="IPR052548">
    <property type="entry name" value="Type_VII_TA_antitoxin"/>
</dbReference>
<evidence type="ECO:0000313" key="2">
    <source>
        <dbReference type="EMBL" id="TXL70017.1"/>
    </source>
</evidence>
<dbReference type="InterPro" id="IPR002934">
    <property type="entry name" value="Polymerase_NTP_transf_dom"/>
</dbReference>
<dbReference type="Pfam" id="PF01909">
    <property type="entry name" value="NTP_transf_2"/>
    <property type="match status" value="1"/>
</dbReference>
<dbReference type="InterPro" id="IPR043519">
    <property type="entry name" value="NT_sf"/>
</dbReference>
<proteinExistence type="predicted"/>
<gene>
    <name evidence="2" type="ORF">FHP25_36500</name>
</gene>